<comment type="caution">
    <text evidence="2">The sequence shown here is derived from an EMBL/GenBank/DDBJ whole genome shotgun (WGS) entry which is preliminary data.</text>
</comment>
<reference evidence="2" key="1">
    <citation type="submission" date="2021-02" db="EMBL/GenBank/DDBJ databases">
        <authorList>
            <person name="Dougan E. K."/>
            <person name="Rhodes N."/>
            <person name="Thang M."/>
            <person name="Chan C."/>
        </authorList>
    </citation>
    <scope>NUCLEOTIDE SEQUENCE</scope>
</reference>
<dbReference type="EMBL" id="CAJNNW010032501">
    <property type="protein sequence ID" value="CAE8713508.1"/>
    <property type="molecule type" value="Genomic_DNA"/>
</dbReference>
<evidence type="ECO:0000259" key="1">
    <source>
        <dbReference type="Pfam" id="PF25153"/>
    </source>
</evidence>
<dbReference type="PANTHER" id="PTHR46488:SF1">
    <property type="entry name" value="AP-5 COMPLEX SUBUNIT ZETA-1"/>
    <property type="match status" value="1"/>
</dbReference>
<sequence>ELKSQTRDSKLDQHQLLRKAFQYVTATLHKPASLLGPGHGHTQGRKLSEVTHRVLQELFALLVGGDGFAPPRIRILSFALVRELSAGETPYFFRDNYGGDFQQYDQNKVSYFLPVLSQLSNVDLLVKNIPNLVAWFTSDSSALALKTVAISNLLAAVQRFPNVLDKDLHIRPMEEKFKSILTSASLESRKTTSTTLFGVKIVSTSTSCHVTEVDGTPTRDFFTCMNNSFDYSEDQILNVHVFSSLYSWLFHLYQHAVWLPGFRCRSAGAVFLVLAVALTASARLFVAVLGRAGGVAFVGVPAVEATLRQDGSRGAVCAPGRCSSQRPQLSRLQALPEPSFVEAAGSTLATGALFFAWGSPAPLGLGVILRRSEDLAALEPKQAEESIEASNS</sequence>
<dbReference type="InterPro" id="IPR028222">
    <property type="entry name" value="AP5Z1"/>
</dbReference>
<feature type="non-terminal residue" evidence="2">
    <location>
        <position position="1"/>
    </location>
</feature>
<dbReference type="AlphaFoldDB" id="A0A813L228"/>
<dbReference type="Pfam" id="PF25153">
    <property type="entry name" value="TPR_AP5Z1"/>
    <property type="match status" value="1"/>
</dbReference>
<gene>
    <name evidence="2" type="ORF">PGLA2088_LOCUS37569</name>
</gene>
<name>A0A813L228_POLGL</name>
<evidence type="ECO:0000313" key="3">
    <source>
        <dbReference type="Proteomes" id="UP000626109"/>
    </source>
</evidence>
<dbReference type="PANTHER" id="PTHR46488">
    <property type="entry name" value="AP-5 COMPLEX SUBUNIT ZETA-1"/>
    <property type="match status" value="1"/>
</dbReference>
<dbReference type="GO" id="GO:0044599">
    <property type="term" value="C:AP-5 adaptor complex"/>
    <property type="evidence" value="ECO:0007669"/>
    <property type="project" value="InterPro"/>
</dbReference>
<dbReference type="InterPro" id="IPR056857">
    <property type="entry name" value="TPR_AP5Z1_N"/>
</dbReference>
<proteinExistence type="predicted"/>
<organism evidence="2 3">
    <name type="scientific">Polarella glacialis</name>
    <name type="common">Dinoflagellate</name>
    <dbReference type="NCBI Taxonomy" id="89957"/>
    <lineage>
        <taxon>Eukaryota</taxon>
        <taxon>Sar</taxon>
        <taxon>Alveolata</taxon>
        <taxon>Dinophyceae</taxon>
        <taxon>Suessiales</taxon>
        <taxon>Suessiaceae</taxon>
        <taxon>Polarella</taxon>
    </lineage>
</organism>
<dbReference type="Proteomes" id="UP000626109">
    <property type="component" value="Unassembled WGS sequence"/>
</dbReference>
<evidence type="ECO:0000313" key="2">
    <source>
        <dbReference type="EMBL" id="CAE8713508.1"/>
    </source>
</evidence>
<accession>A0A813L228</accession>
<feature type="domain" description="AP-5 complex subunit zeta-1 N-terminal TPR" evidence="1">
    <location>
        <begin position="68"/>
        <end position="252"/>
    </location>
</feature>
<protein>
    <recommendedName>
        <fullName evidence="1">AP-5 complex subunit zeta-1 N-terminal TPR domain-containing protein</fullName>
    </recommendedName>
</protein>